<keyword evidence="2" id="KW-0233">DNA recombination</keyword>
<feature type="domain" description="Resolvase/invertase-type recombinase catalytic" evidence="3">
    <location>
        <begin position="1"/>
        <end position="144"/>
    </location>
</feature>
<reference evidence="4 5" key="1">
    <citation type="submission" date="2019-10" db="EMBL/GenBank/DDBJ databases">
        <title>Draft Genome Assembly of Rhodococcus zopfii DSM44189.</title>
        <authorList>
            <person name="Sutton J.M."/>
            <person name="Akob D.M."/>
            <person name="Bushman T.J."/>
        </authorList>
    </citation>
    <scope>NUCLEOTIDE SEQUENCE [LARGE SCALE GENOMIC DNA]</scope>
    <source>
        <strain evidence="4 5">DSM 44189</strain>
    </source>
</reference>
<dbReference type="CDD" id="cd00338">
    <property type="entry name" value="Ser_Recombinase"/>
    <property type="match status" value="1"/>
</dbReference>
<dbReference type="Pfam" id="PF07508">
    <property type="entry name" value="Recombinase"/>
    <property type="match status" value="1"/>
</dbReference>
<dbReference type="InterPro" id="IPR011109">
    <property type="entry name" value="DNA_bind_recombinase_dom"/>
</dbReference>
<name>A0ABU3WRJ4_9NOCA</name>
<evidence type="ECO:0000313" key="5">
    <source>
        <dbReference type="Proteomes" id="UP001275440"/>
    </source>
</evidence>
<dbReference type="Proteomes" id="UP001275440">
    <property type="component" value="Unassembled WGS sequence"/>
</dbReference>
<dbReference type="InterPro" id="IPR036162">
    <property type="entry name" value="Resolvase-like_N_sf"/>
</dbReference>
<dbReference type="EMBL" id="WBMO01000001">
    <property type="protein sequence ID" value="MDV2476625.1"/>
    <property type="molecule type" value="Genomic_DNA"/>
</dbReference>
<dbReference type="PANTHER" id="PTHR30461">
    <property type="entry name" value="DNA-INVERTASE FROM LAMBDOID PROPHAGE"/>
    <property type="match status" value="1"/>
</dbReference>
<dbReference type="PANTHER" id="PTHR30461:SF2">
    <property type="entry name" value="SERINE RECOMBINASE PINE-RELATED"/>
    <property type="match status" value="1"/>
</dbReference>
<dbReference type="SMART" id="SM00857">
    <property type="entry name" value="Resolvase"/>
    <property type="match status" value="1"/>
</dbReference>
<accession>A0ABU3WRJ4</accession>
<gene>
    <name evidence="4" type="ORF">F8M49_17225</name>
</gene>
<organism evidence="4 5">
    <name type="scientific">Rhodococcus zopfii</name>
    <dbReference type="NCBI Taxonomy" id="43772"/>
    <lineage>
        <taxon>Bacteria</taxon>
        <taxon>Bacillati</taxon>
        <taxon>Actinomycetota</taxon>
        <taxon>Actinomycetes</taxon>
        <taxon>Mycobacteriales</taxon>
        <taxon>Nocardiaceae</taxon>
        <taxon>Rhodococcus</taxon>
    </lineage>
</organism>
<comment type="caution">
    <text evidence="4">The sequence shown here is derived from an EMBL/GenBank/DDBJ whole genome shotgun (WGS) entry which is preliminary data.</text>
</comment>
<dbReference type="PROSITE" id="PS51736">
    <property type="entry name" value="RECOMBINASES_3"/>
    <property type="match status" value="1"/>
</dbReference>
<dbReference type="Pfam" id="PF00239">
    <property type="entry name" value="Resolvase"/>
    <property type="match status" value="1"/>
</dbReference>
<keyword evidence="1" id="KW-0238">DNA-binding</keyword>
<evidence type="ECO:0000259" key="3">
    <source>
        <dbReference type="PROSITE" id="PS51736"/>
    </source>
</evidence>
<protein>
    <recommendedName>
        <fullName evidence="3">Resolvase/invertase-type recombinase catalytic domain-containing protein</fullName>
    </recommendedName>
</protein>
<keyword evidence="5" id="KW-1185">Reference proteome</keyword>
<evidence type="ECO:0000256" key="2">
    <source>
        <dbReference type="ARBA" id="ARBA00023172"/>
    </source>
</evidence>
<evidence type="ECO:0000313" key="4">
    <source>
        <dbReference type="EMBL" id="MDV2476625.1"/>
    </source>
</evidence>
<proteinExistence type="predicted"/>
<dbReference type="SUPFAM" id="SSF53041">
    <property type="entry name" value="Resolvase-like"/>
    <property type="match status" value="1"/>
</dbReference>
<dbReference type="Gene3D" id="3.40.50.1390">
    <property type="entry name" value="Resolvase, N-terminal catalytic domain"/>
    <property type="match status" value="1"/>
</dbReference>
<dbReference type="InterPro" id="IPR006119">
    <property type="entry name" value="Resolv_N"/>
</dbReference>
<evidence type="ECO:0000256" key="1">
    <source>
        <dbReference type="ARBA" id="ARBA00023125"/>
    </source>
</evidence>
<sequence>MIGYGRVSTGRQEVSLDVQRAAVESEAARRGWDDLMWLEDKGISGATVNRASLRAALALLEAGQAEALVCTKVDRLSRTVADFADLLSTAQRQGWNLIVLDLGIDLATPMGRAMAQVAAVFAELERSMIGQRTREALAVKRSQGIRLGRPATTPSDVIARVLRERASGATLQAIADGLNADDVPTAQGGASWKPGTIAALLRRAAA</sequence>
<dbReference type="InterPro" id="IPR050639">
    <property type="entry name" value="SSR_resolvase"/>
</dbReference>